<keyword evidence="2" id="KW-0812">Transmembrane</keyword>
<evidence type="ECO:0000313" key="4">
    <source>
        <dbReference type="Proteomes" id="UP000305198"/>
    </source>
</evidence>
<name>A0A4U0YH79_9GAMM</name>
<reference evidence="3 4" key="1">
    <citation type="submission" date="2019-04" db="EMBL/GenBank/DDBJ databases">
        <title>Crypto-aerobic microbial life in anoxic (sulfidic) marine sediments.</title>
        <authorList>
            <person name="Bhattacharya S."/>
            <person name="Roy C."/>
            <person name="Mondal N."/>
            <person name="Sarkar J."/>
            <person name="Mandal S."/>
            <person name="Rameez M.J."/>
            <person name="Ghosh W."/>
        </authorList>
    </citation>
    <scope>NUCLEOTIDE SEQUENCE [LARGE SCALE GENOMIC DNA]</scope>
    <source>
        <strain evidence="3 4">SBBB</strain>
    </source>
</reference>
<keyword evidence="2" id="KW-1133">Transmembrane helix</keyword>
<accession>A0A4U0YH79</accession>
<feature type="transmembrane region" description="Helical" evidence="2">
    <location>
        <begin position="16"/>
        <end position="36"/>
    </location>
</feature>
<keyword evidence="2" id="KW-0472">Membrane</keyword>
<feature type="coiled-coil region" evidence="1">
    <location>
        <begin position="118"/>
        <end position="170"/>
    </location>
</feature>
<proteinExistence type="predicted"/>
<gene>
    <name evidence="3" type="ORF">FA869_16590</name>
</gene>
<dbReference type="AlphaFoldDB" id="A0A4U0YH79"/>
<protein>
    <submittedName>
        <fullName evidence="3">Uncharacterized protein</fullName>
    </submittedName>
</protein>
<dbReference type="RefSeq" id="WP_136870129.1">
    <property type="nucleotide sequence ID" value="NZ_SWAV01000009.1"/>
</dbReference>
<comment type="caution">
    <text evidence="3">The sequence shown here is derived from an EMBL/GenBank/DDBJ whole genome shotgun (WGS) entry which is preliminary data.</text>
</comment>
<organism evidence="3 4">
    <name type="scientific">Halopseudomonas bauzanensis</name>
    <dbReference type="NCBI Taxonomy" id="653930"/>
    <lineage>
        <taxon>Bacteria</taxon>
        <taxon>Pseudomonadati</taxon>
        <taxon>Pseudomonadota</taxon>
        <taxon>Gammaproteobacteria</taxon>
        <taxon>Pseudomonadales</taxon>
        <taxon>Pseudomonadaceae</taxon>
        <taxon>Halopseudomonas</taxon>
    </lineage>
</organism>
<evidence type="ECO:0000256" key="1">
    <source>
        <dbReference type="SAM" id="Coils"/>
    </source>
</evidence>
<evidence type="ECO:0000256" key="2">
    <source>
        <dbReference type="SAM" id="Phobius"/>
    </source>
</evidence>
<dbReference type="Proteomes" id="UP000305198">
    <property type="component" value="Unassembled WGS sequence"/>
</dbReference>
<evidence type="ECO:0000313" key="3">
    <source>
        <dbReference type="EMBL" id="TKA89346.1"/>
    </source>
</evidence>
<feature type="transmembrane region" description="Helical" evidence="2">
    <location>
        <begin position="56"/>
        <end position="76"/>
    </location>
</feature>
<keyword evidence="1" id="KW-0175">Coiled coil</keyword>
<sequence length="257" mass="28924">MHDVLDAISSRIKAPYFGYALLAFIALNWRGIFLLIVTNGSPQERLAAFDAQTSAWSLVVLPLLVGGLVTLVSPWVRLGFGLLSKRPFEHIDNLHLDSEHKKTIRKTQLEQSRSAFFASKESELIERAKRDEEVLEIEDEQLKEKLKKKISELRRERERMAVDLSENKNDVRVSAQEREILKAAAQDTSGSIMRMSYIGGRTIHAGRVTFGEESSRDFAKYDTALNDLVSKGLVSAIGHKGEMFELTHAGWQLADAL</sequence>
<dbReference type="EMBL" id="SWAV01000009">
    <property type="protein sequence ID" value="TKA89346.1"/>
    <property type="molecule type" value="Genomic_DNA"/>
</dbReference>